<keyword evidence="2" id="KW-0540">Nuclease</keyword>
<dbReference type="InterPro" id="IPR002711">
    <property type="entry name" value="HNH"/>
</dbReference>
<sequence>MSRNTDFNVEEYKNALKRLKSTDRLTKTRLKMLQFQYVSPKKTILDADLTNHMGWKGHGVNLHYGRLRAIIAAEIKDAESEIRSGRLPWTFLSSGEICEENYYWVMRPALAQALEELGLVEGSEVNTAGSELEPEFGELPPRRYPEGATRQVTVNAYERNRAARKACIAYHGTICSVCDSDLEEFYGSIAYGFIHVHHLKPLSEVGEGYNVDPETDLVPVCPNCHAMLHRTNPPLTIEQLRELIQEAHR</sequence>
<dbReference type="GO" id="GO:0008270">
    <property type="term" value="F:zinc ion binding"/>
    <property type="evidence" value="ECO:0007669"/>
    <property type="project" value="InterPro"/>
</dbReference>
<proteinExistence type="predicted"/>
<accession>A0A553US80</accession>
<evidence type="ECO:0000313" key="3">
    <source>
        <dbReference type="Proteomes" id="UP000316092"/>
    </source>
</evidence>
<dbReference type="Proteomes" id="UP000316092">
    <property type="component" value="Unassembled WGS sequence"/>
</dbReference>
<reference evidence="2 3" key="1">
    <citation type="submission" date="2019-07" db="EMBL/GenBank/DDBJ databases">
        <title>Deinococcus detaillus sp. nov., isolated from humus soil in Antarctica.</title>
        <authorList>
            <person name="Zhang K."/>
        </authorList>
    </citation>
    <scope>NUCLEOTIDE SEQUENCE [LARGE SCALE GENOMIC DNA]</scope>
    <source>
        <strain evidence="2 3">H1</strain>
    </source>
</reference>
<organism evidence="2 3">
    <name type="scientific">Deinococcus detaillensis</name>
    <dbReference type="NCBI Taxonomy" id="2592048"/>
    <lineage>
        <taxon>Bacteria</taxon>
        <taxon>Thermotogati</taxon>
        <taxon>Deinococcota</taxon>
        <taxon>Deinococci</taxon>
        <taxon>Deinococcales</taxon>
        <taxon>Deinococcaceae</taxon>
        <taxon>Deinococcus</taxon>
    </lineage>
</organism>
<dbReference type="Pfam" id="PF01844">
    <property type="entry name" value="HNH"/>
    <property type="match status" value="1"/>
</dbReference>
<dbReference type="EMBL" id="VKDB01000015">
    <property type="protein sequence ID" value="TSA83015.1"/>
    <property type="molecule type" value="Genomic_DNA"/>
</dbReference>
<evidence type="ECO:0000259" key="1">
    <source>
        <dbReference type="Pfam" id="PF01844"/>
    </source>
</evidence>
<feature type="domain" description="HNH" evidence="1">
    <location>
        <begin position="175"/>
        <end position="230"/>
    </location>
</feature>
<dbReference type="RefSeq" id="WP_143721234.1">
    <property type="nucleotide sequence ID" value="NZ_VKDB01000015.1"/>
</dbReference>
<dbReference type="GO" id="GO:0004519">
    <property type="term" value="F:endonuclease activity"/>
    <property type="evidence" value="ECO:0007669"/>
    <property type="project" value="UniProtKB-KW"/>
</dbReference>
<dbReference type="OrthoDB" id="9779761at2"/>
<keyword evidence="2" id="KW-0255">Endonuclease</keyword>
<dbReference type="AlphaFoldDB" id="A0A553US80"/>
<dbReference type="Gene3D" id="1.10.30.50">
    <property type="match status" value="1"/>
</dbReference>
<name>A0A553US80_9DEIO</name>
<dbReference type="GO" id="GO:0003676">
    <property type="term" value="F:nucleic acid binding"/>
    <property type="evidence" value="ECO:0007669"/>
    <property type="project" value="InterPro"/>
</dbReference>
<gene>
    <name evidence="2" type="ORF">FNU79_12920</name>
</gene>
<protein>
    <submittedName>
        <fullName evidence="2">HNH endonuclease</fullName>
    </submittedName>
</protein>
<dbReference type="InterPro" id="IPR003615">
    <property type="entry name" value="HNH_nuc"/>
</dbReference>
<evidence type="ECO:0000313" key="2">
    <source>
        <dbReference type="EMBL" id="TSA83015.1"/>
    </source>
</evidence>
<keyword evidence="3" id="KW-1185">Reference proteome</keyword>
<keyword evidence="2" id="KW-0378">Hydrolase</keyword>
<comment type="caution">
    <text evidence="2">The sequence shown here is derived from an EMBL/GenBank/DDBJ whole genome shotgun (WGS) entry which is preliminary data.</text>
</comment>
<dbReference type="CDD" id="cd00085">
    <property type="entry name" value="HNHc"/>
    <property type="match status" value="1"/>
</dbReference>